<dbReference type="OrthoDB" id="35908at2157"/>
<name>A8ABN8_IGNH4</name>
<keyword evidence="2" id="KW-0472">Membrane</keyword>
<evidence type="ECO:0000256" key="2">
    <source>
        <dbReference type="SAM" id="Phobius"/>
    </source>
</evidence>
<gene>
    <name evidence="3" type="ordered locus">Igni_1163</name>
</gene>
<dbReference type="Pfam" id="PF09754">
    <property type="entry name" value="PAC2"/>
    <property type="match status" value="1"/>
</dbReference>
<keyword evidence="4" id="KW-1185">Reference proteome</keyword>
<keyword evidence="2" id="KW-1133">Transmembrane helix</keyword>
<dbReference type="AlphaFoldDB" id="A8ABN8"/>
<dbReference type="RefSeq" id="WP_012123304.1">
    <property type="nucleotide sequence ID" value="NC_009776.1"/>
</dbReference>
<evidence type="ECO:0000256" key="1">
    <source>
        <dbReference type="SAM" id="Coils"/>
    </source>
</evidence>
<dbReference type="Proteomes" id="UP000000262">
    <property type="component" value="Chromosome"/>
</dbReference>
<dbReference type="InterPro" id="IPR019151">
    <property type="entry name" value="Proteasome_assmbl_chaperone_2"/>
</dbReference>
<dbReference type="SUPFAM" id="SSF159659">
    <property type="entry name" value="Cgl1923-like"/>
    <property type="match status" value="1"/>
</dbReference>
<dbReference type="Gene3D" id="3.40.50.10900">
    <property type="entry name" value="PAC-like subunit"/>
    <property type="match status" value="1"/>
</dbReference>
<sequence>MRKVKFVPTGEGPEDLKGSLLVTGFMGFGLVGFIATDFLLNKLKPKKIGYFVTKYLPEQVSYSEERGLELPFELYYKEVDGKKILILMNRWIPVTVERFAYADYVVKWAKKRGVEAIYAFGGLDNSYKEEPKERLRWVKTRHYDGPLPEGKPMTGGLKVIGPLALLLASAEVRGVKALAILPFCESMRQDPRASAVGLQEFARIVDLSLDVSELVERAESIESELERLRKMLESGATGRESHYM</sequence>
<accession>A8ABN8</accession>
<dbReference type="HOGENOM" id="CLU_075000_2_0_2"/>
<reference evidence="3 4" key="1">
    <citation type="journal article" date="2008" name="Genome Biol.">
        <title>A genomic analysis of the archaeal system Ignicoccus hospitalis-Nanoarchaeum equitans.</title>
        <authorList>
            <person name="Podar M."/>
            <person name="Anderson I."/>
            <person name="Makarova K.S."/>
            <person name="Elkins J.G."/>
            <person name="Ivanova N."/>
            <person name="Wall M.A."/>
            <person name="Lykidis A."/>
            <person name="Mavromatis K."/>
            <person name="Sun H."/>
            <person name="Hudson M.E."/>
            <person name="Chen W."/>
            <person name="Deciu C."/>
            <person name="Hutchison D."/>
            <person name="Eads J.R."/>
            <person name="Anderson A."/>
            <person name="Fernandes F."/>
            <person name="Szeto E."/>
            <person name="Lapidus A."/>
            <person name="Kyrpides N.C."/>
            <person name="Saier M.H.Jr."/>
            <person name="Richardson P.M."/>
            <person name="Rachel R."/>
            <person name="Huber H."/>
            <person name="Eisen J.A."/>
            <person name="Koonin E.V."/>
            <person name="Keller M."/>
            <person name="Stetter K.O."/>
        </authorList>
    </citation>
    <scope>NUCLEOTIDE SEQUENCE [LARGE SCALE GENOMIC DNA]</scope>
    <source>
        <strain evidence="4">KIN4/I / DSM 18386 / JCM 14125</strain>
    </source>
</reference>
<keyword evidence="2" id="KW-0812">Transmembrane</keyword>
<dbReference type="GeneID" id="5562499"/>
<keyword evidence="1" id="KW-0175">Coiled coil</keyword>
<dbReference type="InterPro" id="IPR038389">
    <property type="entry name" value="PSMG2_sf"/>
</dbReference>
<feature type="transmembrane region" description="Helical" evidence="2">
    <location>
        <begin position="20"/>
        <end position="40"/>
    </location>
</feature>
<dbReference type="KEGG" id="iho:Igni_1163"/>
<dbReference type="eggNOG" id="arCOG00347">
    <property type="taxonomic scope" value="Archaea"/>
</dbReference>
<dbReference type="PANTHER" id="PTHR35610">
    <property type="entry name" value="3-ISOPROPYLMALATE DEHYDRATASE-RELATED"/>
    <property type="match status" value="1"/>
</dbReference>
<organism evidence="3 4">
    <name type="scientific">Ignicoccus hospitalis (strain KIN4/I / DSM 18386 / JCM 14125)</name>
    <dbReference type="NCBI Taxonomy" id="453591"/>
    <lineage>
        <taxon>Archaea</taxon>
        <taxon>Thermoproteota</taxon>
        <taxon>Thermoprotei</taxon>
        <taxon>Desulfurococcales</taxon>
        <taxon>Desulfurococcaceae</taxon>
        <taxon>Ignicoccus</taxon>
    </lineage>
</organism>
<evidence type="ECO:0008006" key="5">
    <source>
        <dbReference type="Google" id="ProtNLM"/>
    </source>
</evidence>
<evidence type="ECO:0000313" key="3">
    <source>
        <dbReference type="EMBL" id="ABU82340.1"/>
    </source>
</evidence>
<proteinExistence type="predicted"/>
<dbReference type="STRING" id="453591.Igni_1163"/>
<protein>
    <recommendedName>
        <fullName evidence="5">Proteasome assembly chaperone family protein</fullName>
    </recommendedName>
</protein>
<dbReference type="PANTHER" id="PTHR35610:SF3">
    <property type="entry name" value="PROTEASOME ASSEMBLY CHAPERONE FAMILY PROTEIN"/>
    <property type="match status" value="1"/>
</dbReference>
<evidence type="ECO:0000313" key="4">
    <source>
        <dbReference type="Proteomes" id="UP000000262"/>
    </source>
</evidence>
<feature type="coiled-coil region" evidence="1">
    <location>
        <begin position="204"/>
        <end position="231"/>
    </location>
</feature>
<dbReference type="PhylomeDB" id="A8ABN8"/>
<dbReference type="EMBL" id="CP000816">
    <property type="protein sequence ID" value="ABU82340.1"/>
    <property type="molecule type" value="Genomic_DNA"/>
</dbReference>